<proteinExistence type="predicted"/>
<reference evidence="2" key="1">
    <citation type="submission" date="2019-10" db="EMBL/GenBank/DDBJ databases">
        <title>Conservation and host-specific expression of non-tandemly repeated heterogenous ribosome RNA gene in arbuscular mycorrhizal fungi.</title>
        <authorList>
            <person name="Maeda T."/>
            <person name="Kobayashi Y."/>
            <person name="Nakagawa T."/>
            <person name="Ezawa T."/>
            <person name="Yamaguchi K."/>
            <person name="Bino T."/>
            <person name="Nishimoto Y."/>
            <person name="Shigenobu S."/>
            <person name="Kawaguchi M."/>
        </authorList>
    </citation>
    <scope>NUCLEOTIDE SEQUENCE</scope>
    <source>
        <strain evidence="2">HR1</strain>
    </source>
</reference>
<evidence type="ECO:0000256" key="1">
    <source>
        <dbReference type="SAM" id="MobiDB-lite"/>
    </source>
</evidence>
<dbReference type="EMBL" id="BLAL01000318">
    <property type="protein sequence ID" value="GET02982.1"/>
    <property type="molecule type" value="Genomic_DNA"/>
</dbReference>
<dbReference type="AlphaFoldDB" id="A0A8H3R4E0"/>
<comment type="caution">
    <text evidence="2">The sequence shown here is derived from an EMBL/GenBank/DDBJ whole genome shotgun (WGS) entry which is preliminary data.</text>
</comment>
<evidence type="ECO:0000313" key="3">
    <source>
        <dbReference type="Proteomes" id="UP000615446"/>
    </source>
</evidence>
<sequence>MENVKERKMGNSEGKKMGKDEKRKMEMAKEIRKWEWERTAQLIFDISRDIHDFQFVESINMLTDIKSM</sequence>
<evidence type="ECO:0000313" key="2">
    <source>
        <dbReference type="EMBL" id="GET02982.1"/>
    </source>
</evidence>
<protein>
    <submittedName>
        <fullName evidence="2">Uncharacterized protein</fullName>
    </submittedName>
</protein>
<gene>
    <name evidence="2" type="ORF">RCL2_002933400</name>
</gene>
<dbReference type="Proteomes" id="UP000615446">
    <property type="component" value="Unassembled WGS sequence"/>
</dbReference>
<accession>A0A8H3R4E0</accession>
<feature type="region of interest" description="Disordered" evidence="1">
    <location>
        <begin position="1"/>
        <end position="24"/>
    </location>
</feature>
<name>A0A8H3R4E0_9GLOM</name>
<organism evidence="2 3">
    <name type="scientific">Rhizophagus clarus</name>
    <dbReference type="NCBI Taxonomy" id="94130"/>
    <lineage>
        <taxon>Eukaryota</taxon>
        <taxon>Fungi</taxon>
        <taxon>Fungi incertae sedis</taxon>
        <taxon>Mucoromycota</taxon>
        <taxon>Glomeromycotina</taxon>
        <taxon>Glomeromycetes</taxon>
        <taxon>Glomerales</taxon>
        <taxon>Glomeraceae</taxon>
        <taxon>Rhizophagus</taxon>
    </lineage>
</organism>